<reference evidence="2" key="1">
    <citation type="journal article" date="2019" name="Int. J. Syst. Evol. Microbiol.">
        <title>The Global Catalogue of Microorganisms (GCM) 10K type strain sequencing project: providing services to taxonomists for standard genome sequencing and annotation.</title>
        <authorList>
            <consortium name="The Broad Institute Genomics Platform"/>
            <consortium name="The Broad Institute Genome Sequencing Center for Infectious Disease"/>
            <person name="Wu L."/>
            <person name="Ma J."/>
        </authorList>
    </citation>
    <scope>NUCLEOTIDE SEQUENCE [LARGE SCALE GENOMIC DNA]</scope>
    <source>
        <strain evidence="2">WLHS5</strain>
    </source>
</reference>
<organism evidence="1 2">
    <name type="scientific">Saccharopolyspora griseoalba</name>
    <dbReference type="NCBI Taxonomy" id="1431848"/>
    <lineage>
        <taxon>Bacteria</taxon>
        <taxon>Bacillati</taxon>
        <taxon>Actinomycetota</taxon>
        <taxon>Actinomycetes</taxon>
        <taxon>Pseudonocardiales</taxon>
        <taxon>Pseudonocardiaceae</taxon>
        <taxon>Saccharopolyspora</taxon>
    </lineage>
</organism>
<keyword evidence="2" id="KW-1185">Reference proteome</keyword>
<dbReference type="Proteomes" id="UP001596504">
    <property type="component" value="Unassembled WGS sequence"/>
</dbReference>
<comment type="caution">
    <text evidence="1">The sequence shown here is derived from an EMBL/GenBank/DDBJ whole genome shotgun (WGS) entry which is preliminary data.</text>
</comment>
<name>A0ABW2LSF3_9PSEU</name>
<evidence type="ECO:0000313" key="1">
    <source>
        <dbReference type="EMBL" id="MFC7344588.1"/>
    </source>
</evidence>
<proteinExistence type="predicted"/>
<dbReference type="RefSeq" id="WP_380672516.1">
    <property type="nucleotide sequence ID" value="NZ_JBHTCJ010000017.1"/>
</dbReference>
<protein>
    <submittedName>
        <fullName evidence="1">Uncharacterized protein</fullName>
    </submittedName>
</protein>
<sequence length="46" mass="5000">MAKKVVVTDANGQVTTTTVSDDATAREFEELPFETDHITSVTITDD</sequence>
<evidence type="ECO:0000313" key="2">
    <source>
        <dbReference type="Proteomes" id="UP001596504"/>
    </source>
</evidence>
<gene>
    <name evidence="1" type="ORF">ACFQRI_24540</name>
</gene>
<accession>A0ABW2LSF3</accession>
<dbReference type="EMBL" id="JBHTCJ010000017">
    <property type="protein sequence ID" value="MFC7344588.1"/>
    <property type="molecule type" value="Genomic_DNA"/>
</dbReference>